<protein>
    <submittedName>
        <fullName evidence="1">Uncharacterized protein</fullName>
    </submittedName>
</protein>
<evidence type="ECO:0000313" key="1">
    <source>
        <dbReference type="EMBL" id="MBK1884657.1"/>
    </source>
</evidence>
<sequence>MSENKDKIVVSAITATAGYLVSKALTDNVLVQVTGAVVCDLAVKPCLDAASALTEGIFEAIEKDCDLSDPRRRAQAIRDYYDPCIRKFIL</sequence>
<dbReference type="EMBL" id="JAENIJ010000071">
    <property type="protein sequence ID" value="MBK1884657.1"/>
    <property type="molecule type" value="Genomic_DNA"/>
</dbReference>
<evidence type="ECO:0000313" key="2">
    <source>
        <dbReference type="Proteomes" id="UP000603141"/>
    </source>
</evidence>
<dbReference type="Proteomes" id="UP000603141">
    <property type="component" value="Unassembled WGS sequence"/>
</dbReference>
<accession>A0A934S9L2</accession>
<proteinExistence type="predicted"/>
<keyword evidence="2" id="KW-1185">Reference proteome</keyword>
<dbReference type="AlphaFoldDB" id="A0A934S9L2"/>
<name>A0A934S9L2_9BACT</name>
<reference evidence="1" key="1">
    <citation type="submission" date="2021-01" db="EMBL/GenBank/DDBJ databases">
        <title>Modified the classification status of verrucomicrobia.</title>
        <authorList>
            <person name="Feng X."/>
        </authorList>
    </citation>
    <scope>NUCLEOTIDE SEQUENCE</scope>
    <source>
        <strain evidence="1">KCTC 22041</strain>
    </source>
</reference>
<gene>
    <name evidence="1" type="ORF">JIN85_19760</name>
</gene>
<dbReference type="RefSeq" id="WP_200274059.1">
    <property type="nucleotide sequence ID" value="NZ_JAENIJ010000071.1"/>
</dbReference>
<comment type="caution">
    <text evidence="1">The sequence shown here is derived from an EMBL/GenBank/DDBJ whole genome shotgun (WGS) entry which is preliminary data.</text>
</comment>
<organism evidence="1 2">
    <name type="scientific">Luteolibacter pohnpeiensis</name>
    <dbReference type="NCBI Taxonomy" id="454153"/>
    <lineage>
        <taxon>Bacteria</taxon>
        <taxon>Pseudomonadati</taxon>
        <taxon>Verrucomicrobiota</taxon>
        <taxon>Verrucomicrobiia</taxon>
        <taxon>Verrucomicrobiales</taxon>
        <taxon>Verrucomicrobiaceae</taxon>
        <taxon>Luteolibacter</taxon>
    </lineage>
</organism>